<protein>
    <submittedName>
        <fullName evidence="1">Uncharacterized protein</fullName>
    </submittedName>
</protein>
<gene>
    <name evidence="1" type="ORF">BCV72DRAFT_215073</name>
</gene>
<sequence>ITSWHDKTSPQPLVYLGYPVYTSIAQRNSFVDQLLLKAQIACTLHSQRSLSIRGRVTVLNALLFSKL</sequence>
<dbReference type="OrthoDB" id="2426083at2759"/>
<feature type="non-terminal residue" evidence="1">
    <location>
        <position position="1"/>
    </location>
</feature>
<dbReference type="Proteomes" id="UP000242414">
    <property type="component" value="Unassembled WGS sequence"/>
</dbReference>
<dbReference type="AlphaFoldDB" id="A0A1X0QRX1"/>
<name>A0A1X0QRX1_RHIZD</name>
<organism evidence="1">
    <name type="scientific">Rhizopus microsporus var. microsporus</name>
    <dbReference type="NCBI Taxonomy" id="86635"/>
    <lineage>
        <taxon>Eukaryota</taxon>
        <taxon>Fungi</taxon>
        <taxon>Fungi incertae sedis</taxon>
        <taxon>Mucoromycota</taxon>
        <taxon>Mucoromycotina</taxon>
        <taxon>Mucoromycetes</taxon>
        <taxon>Mucorales</taxon>
        <taxon>Mucorineae</taxon>
        <taxon>Rhizopodaceae</taxon>
        <taxon>Rhizopus</taxon>
    </lineage>
</organism>
<proteinExistence type="predicted"/>
<accession>A0A1X0QRX1</accession>
<dbReference type="VEuPathDB" id="FungiDB:BCV72DRAFT_215073"/>
<evidence type="ECO:0000313" key="1">
    <source>
        <dbReference type="EMBL" id="ORE02522.1"/>
    </source>
</evidence>
<reference evidence="1" key="1">
    <citation type="journal article" date="2016" name="Proc. Natl. Acad. Sci. U.S.A.">
        <title>Lipid metabolic changes in an early divergent fungus govern the establishment of a mutualistic symbiosis with endobacteria.</title>
        <authorList>
            <person name="Lastovetsky O.A."/>
            <person name="Gaspar M.L."/>
            <person name="Mondo S.J."/>
            <person name="LaButti K.M."/>
            <person name="Sandor L."/>
            <person name="Grigoriev I.V."/>
            <person name="Henry S.A."/>
            <person name="Pawlowska T.E."/>
        </authorList>
    </citation>
    <scope>NUCLEOTIDE SEQUENCE [LARGE SCALE GENOMIC DNA]</scope>
    <source>
        <strain evidence="1">ATCC 52814</strain>
    </source>
</reference>
<dbReference type="EMBL" id="KV922045">
    <property type="protein sequence ID" value="ORE02522.1"/>
    <property type="molecule type" value="Genomic_DNA"/>
</dbReference>